<dbReference type="PANTHER" id="PTHR34293">
    <property type="entry name" value="HTH-TYPE TRANSCRIPTIONAL REGULATOR TRMBL2"/>
    <property type="match status" value="1"/>
</dbReference>
<sequence>MANMTRTSEAVTVVRGEEEVFRRTAHLFETAGEITCAANALATFGWREAAGTLSATHPPNPGARVRKVYRSSMLLDPSWDRRLAVIRGHSGVDVRITTQEVNETIILDGRVVILGGDLRAGERTYSIITERGAVQGVNSLFEATWRAATELDVYDAEVAEIRVLAPQVLDLLAQGVKDETAARELGLGVRTYRRRVAELMAALGADSRFQAGVRARELGLV</sequence>
<keyword evidence="3" id="KW-1185">Reference proteome</keyword>
<comment type="caution">
    <text evidence="2">The sequence shown here is derived from an EMBL/GenBank/DDBJ whole genome shotgun (WGS) entry which is preliminary data.</text>
</comment>
<organism evidence="2 3">
    <name type="scientific">Myceligenerans crystallogenes</name>
    <dbReference type="NCBI Taxonomy" id="316335"/>
    <lineage>
        <taxon>Bacteria</taxon>
        <taxon>Bacillati</taxon>
        <taxon>Actinomycetota</taxon>
        <taxon>Actinomycetes</taxon>
        <taxon>Micrococcales</taxon>
        <taxon>Promicromonosporaceae</taxon>
        <taxon>Myceligenerans</taxon>
    </lineage>
</organism>
<reference evidence="2 3" key="1">
    <citation type="journal article" date="2019" name="Int. J. Syst. Evol. Microbiol.">
        <title>The Global Catalogue of Microorganisms (GCM) 10K type strain sequencing project: providing services to taxonomists for standard genome sequencing and annotation.</title>
        <authorList>
            <consortium name="The Broad Institute Genomics Platform"/>
            <consortium name="The Broad Institute Genome Sequencing Center for Infectious Disease"/>
            <person name="Wu L."/>
            <person name="Ma J."/>
        </authorList>
    </citation>
    <scope>NUCLEOTIDE SEQUENCE [LARGE SCALE GENOMIC DNA]</scope>
    <source>
        <strain evidence="2 3">JCM 14326</strain>
    </source>
</reference>
<name>A0ABN2NCV3_9MICO</name>
<evidence type="ECO:0000313" key="2">
    <source>
        <dbReference type="EMBL" id="GAA1857994.1"/>
    </source>
</evidence>
<accession>A0ABN2NCV3</accession>
<dbReference type="Proteomes" id="UP001501094">
    <property type="component" value="Unassembled WGS sequence"/>
</dbReference>
<evidence type="ECO:0000259" key="1">
    <source>
        <dbReference type="SMART" id="SM00421"/>
    </source>
</evidence>
<proteinExistence type="predicted"/>
<evidence type="ECO:0000313" key="3">
    <source>
        <dbReference type="Proteomes" id="UP001501094"/>
    </source>
</evidence>
<dbReference type="InterPro" id="IPR016032">
    <property type="entry name" value="Sig_transdc_resp-reg_C-effctor"/>
</dbReference>
<feature type="domain" description="HTH luxR-type" evidence="1">
    <location>
        <begin position="161"/>
        <end position="215"/>
    </location>
</feature>
<dbReference type="InterPro" id="IPR000792">
    <property type="entry name" value="Tscrpt_reg_LuxR_C"/>
</dbReference>
<dbReference type="RefSeq" id="WP_344101044.1">
    <property type="nucleotide sequence ID" value="NZ_BAAANL010000002.1"/>
</dbReference>
<dbReference type="SUPFAM" id="SSF46894">
    <property type="entry name" value="C-terminal effector domain of the bipartite response regulators"/>
    <property type="match status" value="1"/>
</dbReference>
<dbReference type="EMBL" id="BAAANL010000002">
    <property type="protein sequence ID" value="GAA1857994.1"/>
    <property type="molecule type" value="Genomic_DNA"/>
</dbReference>
<dbReference type="PANTHER" id="PTHR34293:SF1">
    <property type="entry name" value="HTH-TYPE TRANSCRIPTIONAL REGULATOR TRMBL2"/>
    <property type="match status" value="1"/>
</dbReference>
<dbReference type="SMART" id="SM00421">
    <property type="entry name" value="HTH_LUXR"/>
    <property type="match status" value="1"/>
</dbReference>
<gene>
    <name evidence="2" type="ORF">GCM10009751_14330</name>
</gene>
<dbReference type="InterPro" id="IPR051797">
    <property type="entry name" value="TrmB-like"/>
</dbReference>
<dbReference type="InterPro" id="IPR036388">
    <property type="entry name" value="WH-like_DNA-bd_sf"/>
</dbReference>
<protein>
    <submittedName>
        <fullName evidence="2">Response regulator transcription factor</fullName>
    </submittedName>
</protein>
<dbReference type="Gene3D" id="1.10.10.10">
    <property type="entry name" value="Winged helix-like DNA-binding domain superfamily/Winged helix DNA-binding domain"/>
    <property type="match status" value="1"/>
</dbReference>